<dbReference type="GO" id="GO:0004867">
    <property type="term" value="F:serine-type endopeptidase inhibitor activity"/>
    <property type="evidence" value="ECO:0007669"/>
    <property type="project" value="TreeGrafter"/>
</dbReference>
<reference evidence="7 8" key="1">
    <citation type="submission" date="2015-01" db="EMBL/GenBank/DDBJ databases">
        <title>Evolution of Trichinella species and genotypes.</title>
        <authorList>
            <person name="Korhonen P.K."/>
            <person name="Edoardo P."/>
            <person name="Giuseppe L.R."/>
            <person name="Gasser R.B."/>
        </authorList>
    </citation>
    <scope>NUCLEOTIDE SEQUENCE [LARGE SCALE GENOMIC DNA]</scope>
    <source>
        <strain evidence="7">ISS3</strain>
    </source>
</reference>
<evidence type="ECO:0000256" key="1">
    <source>
        <dbReference type="ARBA" id="ARBA00004613"/>
    </source>
</evidence>
<accession>A0A0V1BEH7</accession>
<dbReference type="SMART" id="SM00217">
    <property type="entry name" value="WAP"/>
    <property type="match status" value="7"/>
</dbReference>
<dbReference type="PRINTS" id="PR00003">
    <property type="entry name" value="4DISULPHCORE"/>
</dbReference>
<protein>
    <submittedName>
        <fullName evidence="7">Whey acidic protein</fullName>
    </submittedName>
</protein>
<dbReference type="SMART" id="SM00289">
    <property type="entry name" value="WR1"/>
    <property type="match status" value="1"/>
</dbReference>
<dbReference type="GO" id="GO:0045087">
    <property type="term" value="P:innate immune response"/>
    <property type="evidence" value="ECO:0007669"/>
    <property type="project" value="TreeGrafter"/>
</dbReference>
<keyword evidence="5" id="KW-1015">Disulfide bond</keyword>
<dbReference type="GO" id="GO:0005615">
    <property type="term" value="C:extracellular space"/>
    <property type="evidence" value="ECO:0007669"/>
    <property type="project" value="TreeGrafter"/>
</dbReference>
<dbReference type="PROSITE" id="PS51390">
    <property type="entry name" value="WAP"/>
    <property type="match status" value="5"/>
</dbReference>
<dbReference type="InterPro" id="IPR006150">
    <property type="entry name" value="Cys_repeat_1"/>
</dbReference>
<feature type="domain" description="WAP" evidence="6">
    <location>
        <begin position="403"/>
        <end position="450"/>
    </location>
</feature>
<evidence type="ECO:0000259" key="6">
    <source>
        <dbReference type="PROSITE" id="PS51390"/>
    </source>
</evidence>
<keyword evidence="2" id="KW-0964">Secreted</keyword>
<dbReference type="OrthoDB" id="6060011at2759"/>
<dbReference type="GO" id="GO:0019731">
    <property type="term" value="P:antibacterial humoral response"/>
    <property type="evidence" value="ECO:0007669"/>
    <property type="project" value="TreeGrafter"/>
</dbReference>
<dbReference type="Proteomes" id="UP000054776">
    <property type="component" value="Unassembled WGS sequence"/>
</dbReference>
<comment type="caution">
    <text evidence="7">The sequence shown here is derived from an EMBL/GenBank/DDBJ whole genome shotgun (WGS) entry which is preliminary data.</text>
</comment>
<feature type="domain" description="WAP" evidence="6">
    <location>
        <begin position="252"/>
        <end position="299"/>
    </location>
</feature>
<organism evidence="7 8">
    <name type="scientific">Trichinella spiralis</name>
    <name type="common">Trichina worm</name>
    <dbReference type="NCBI Taxonomy" id="6334"/>
    <lineage>
        <taxon>Eukaryota</taxon>
        <taxon>Metazoa</taxon>
        <taxon>Ecdysozoa</taxon>
        <taxon>Nematoda</taxon>
        <taxon>Enoplea</taxon>
        <taxon>Dorylaimia</taxon>
        <taxon>Trichinellida</taxon>
        <taxon>Trichinellidae</taxon>
        <taxon>Trichinella</taxon>
    </lineage>
</organism>
<dbReference type="EMBL" id="JYDH01000055">
    <property type="protein sequence ID" value="KRY35337.1"/>
    <property type="molecule type" value="Genomic_DNA"/>
</dbReference>
<evidence type="ECO:0000256" key="3">
    <source>
        <dbReference type="ARBA" id="ARBA00022729"/>
    </source>
</evidence>
<keyword evidence="3" id="KW-0732">Signal</keyword>
<dbReference type="InParanoid" id="A0A0V1BEH7"/>
<keyword evidence="4" id="KW-0677">Repeat</keyword>
<dbReference type="InterPro" id="IPR036645">
    <property type="entry name" value="Elafin-like_sf"/>
</dbReference>
<dbReference type="Gene3D" id="4.10.75.10">
    <property type="entry name" value="Elafin-like"/>
    <property type="match status" value="7"/>
</dbReference>
<feature type="domain" description="WAP" evidence="6">
    <location>
        <begin position="302"/>
        <end position="350"/>
    </location>
</feature>
<dbReference type="InterPro" id="IPR050514">
    <property type="entry name" value="WAP_four-disulfide_core"/>
</dbReference>
<feature type="domain" description="WAP" evidence="6">
    <location>
        <begin position="41"/>
        <end position="88"/>
    </location>
</feature>
<name>A0A0V1BEH7_TRISP</name>
<proteinExistence type="predicted"/>
<sequence length="451" mass="50085">MHKLVAFPLSKIFDPLAGLMVILSTVYGEALCYHFTSNFVFSEKPGICPPLLKSTVEQRIDNCWKDYDCSGDRKCCQTVLGNGCLFPLPEPSIGETKIGICPKFAGFYKTYRINKCTNDKNCIDMHKCCDTAFGKRCLLPQLQSVKVENVQSTGICPPMISRKLPHAFDRCQDDLQCGKGRKCCDTVNGKMCLLAENTNNFNIERAGICPDYSPGTGMLVYRCLYDTDCPDLHKCCNTQEGKDCILPSKAMDNMKPGACPLYIPKQQNFDLQKCTADSDCPGTSKCCNNKEGKVCLIAEMEYTEKPGNCPAFYGPHDDVDVLHKCNDDYDCAEMSKCCETNKGRTCIIPVELSDDNKMKNEFLCPDGEKTAILCANQSVCPADYSCFRNFCCKTHQKKPYKDLSERPGLCPTMINTASTAQDFECYLDSHCSAGKKCCDTPSGKSCLIPKI</sequence>
<dbReference type="SUPFAM" id="SSF57256">
    <property type="entry name" value="Elafin-like"/>
    <property type="match status" value="7"/>
</dbReference>
<feature type="domain" description="WAP" evidence="6">
    <location>
        <begin position="202"/>
        <end position="248"/>
    </location>
</feature>
<evidence type="ECO:0000313" key="7">
    <source>
        <dbReference type="EMBL" id="KRY35337.1"/>
    </source>
</evidence>
<dbReference type="InterPro" id="IPR008197">
    <property type="entry name" value="WAP_dom"/>
</dbReference>
<keyword evidence="8" id="KW-1185">Reference proteome</keyword>
<evidence type="ECO:0000256" key="2">
    <source>
        <dbReference type="ARBA" id="ARBA00022525"/>
    </source>
</evidence>
<gene>
    <name evidence="7" type="primary">WFDC3</name>
    <name evidence="7" type="ORF">T01_10147</name>
</gene>
<evidence type="ECO:0000313" key="8">
    <source>
        <dbReference type="Proteomes" id="UP000054776"/>
    </source>
</evidence>
<evidence type="ECO:0000256" key="4">
    <source>
        <dbReference type="ARBA" id="ARBA00022737"/>
    </source>
</evidence>
<comment type="subcellular location">
    <subcellularLocation>
        <location evidence="1">Secreted</location>
    </subcellularLocation>
</comment>
<dbReference type="PANTHER" id="PTHR19441">
    <property type="entry name" value="WHEY ACDIC PROTEIN WAP"/>
    <property type="match status" value="1"/>
</dbReference>
<dbReference type="AlphaFoldDB" id="A0A0V1BEH7"/>
<dbReference type="Pfam" id="PF00095">
    <property type="entry name" value="WAP"/>
    <property type="match status" value="7"/>
</dbReference>
<dbReference type="PANTHER" id="PTHR19441:SF34">
    <property type="entry name" value="WAP FOUR-DISULFIDE CORE DOMAIN PROTEIN 2"/>
    <property type="match status" value="1"/>
</dbReference>
<evidence type="ECO:0000256" key="5">
    <source>
        <dbReference type="ARBA" id="ARBA00023157"/>
    </source>
</evidence>